<keyword evidence="2" id="KW-1185">Reference proteome</keyword>
<comment type="caution">
    <text evidence="1">The sequence shown here is derived from an EMBL/GenBank/DDBJ whole genome shotgun (WGS) entry which is preliminary data.</text>
</comment>
<accession>A0A7W8IES4</accession>
<name>A0A7W8IES4_9BACT</name>
<dbReference type="PROSITE" id="PS50075">
    <property type="entry name" value="CARRIER"/>
    <property type="match status" value="1"/>
</dbReference>
<evidence type="ECO:0000313" key="2">
    <source>
        <dbReference type="Proteomes" id="UP000568106"/>
    </source>
</evidence>
<evidence type="ECO:0000313" key="1">
    <source>
        <dbReference type="EMBL" id="MBB5315607.1"/>
    </source>
</evidence>
<dbReference type="InterPro" id="IPR036736">
    <property type="entry name" value="ACP-like_sf"/>
</dbReference>
<dbReference type="EMBL" id="JACHDY010000001">
    <property type="protein sequence ID" value="MBB5315607.1"/>
    <property type="molecule type" value="Genomic_DNA"/>
</dbReference>
<dbReference type="Gene3D" id="1.10.1200.10">
    <property type="entry name" value="ACP-like"/>
    <property type="match status" value="1"/>
</dbReference>
<dbReference type="Pfam" id="PF00550">
    <property type="entry name" value="PP-binding"/>
    <property type="match status" value="1"/>
</dbReference>
<proteinExistence type="predicted"/>
<gene>
    <name evidence="1" type="ORF">HDF09_000257</name>
</gene>
<reference evidence="1" key="1">
    <citation type="submission" date="2020-08" db="EMBL/GenBank/DDBJ databases">
        <title>Genomic Encyclopedia of Type Strains, Phase IV (KMG-V): Genome sequencing to study the core and pangenomes of soil and plant-associated prokaryotes.</title>
        <authorList>
            <person name="Whitman W."/>
        </authorList>
    </citation>
    <scope>NUCLEOTIDE SEQUENCE [LARGE SCALE GENOMIC DNA]</scope>
    <source>
        <strain evidence="1">M8UP27</strain>
    </source>
</reference>
<dbReference type="SUPFAM" id="SSF47336">
    <property type="entry name" value="ACP-like"/>
    <property type="match status" value="1"/>
</dbReference>
<protein>
    <submittedName>
        <fullName evidence="1">Acyl carrier protein</fullName>
    </submittedName>
</protein>
<sequence length="79" mass="9057">MESTEIYDRLTKVFREVFDDDEIVARPDLTASDVEEWDSLKHVRLILSVENAFKVRFSASEVSNLKNVADLAKVIQSKV</sequence>
<dbReference type="Proteomes" id="UP000568106">
    <property type="component" value="Unassembled WGS sequence"/>
</dbReference>
<dbReference type="InterPro" id="IPR009081">
    <property type="entry name" value="PP-bd_ACP"/>
</dbReference>
<organism evidence="1 2">
    <name type="scientific">Tunturiibacter empetritectus</name>
    <dbReference type="NCBI Taxonomy" id="3069691"/>
    <lineage>
        <taxon>Bacteria</taxon>
        <taxon>Pseudomonadati</taxon>
        <taxon>Acidobacteriota</taxon>
        <taxon>Terriglobia</taxon>
        <taxon>Terriglobales</taxon>
        <taxon>Acidobacteriaceae</taxon>
        <taxon>Tunturiibacter</taxon>
    </lineage>
</organism>